<comment type="caution">
    <text evidence="1">The sequence shown here is derived from an EMBL/GenBank/DDBJ whole genome shotgun (WGS) entry which is preliminary data.</text>
</comment>
<name>A0ABP4RXD9_9ACTN</name>
<protein>
    <submittedName>
        <fullName evidence="1">Uncharacterized protein</fullName>
    </submittedName>
</protein>
<evidence type="ECO:0000313" key="1">
    <source>
        <dbReference type="EMBL" id="GAA1661729.1"/>
    </source>
</evidence>
<dbReference type="EMBL" id="BAAANE010000017">
    <property type="protein sequence ID" value="GAA1661729.1"/>
    <property type="molecule type" value="Genomic_DNA"/>
</dbReference>
<sequence length="77" mass="8240">MPPLIKPLLPNTRPDGAVGVATPPNIRERGLRTFPLQIALLTVRPISKLGAAGLRGASVLTYRLRLITAFVTDLLVA</sequence>
<proteinExistence type="predicted"/>
<dbReference type="Proteomes" id="UP001501319">
    <property type="component" value="Unassembled WGS sequence"/>
</dbReference>
<reference evidence="2" key="1">
    <citation type="journal article" date="2019" name="Int. J. Syst. Evol. Microbiol.">
        <title>The Global Catalogue of Microorganisms (GCM) 10K type strain sequencing project: providing services to taxonomists for standard genome sequencing and annotation.</title>
        <authorList>
            <consortium name="The Broad Institute Genomics Platform"/>
            <consortium name="The Broad Institute Genome Sequencing Center for Infectious Disease"/>
            <person name="Wu L."/>
            <person name="Ma J."/>
        </authorList>
    </citation>
    <scope>NUCLEOTIDE SEQUENCE [LARGE SCALE GENOMIC DNA]</scope>
    <source>
        <strain evidence="2">JCM 14306</strain>
    </source>
</reference>
<accession>A0ABP4RXD9</accession>
<organism evidence="1 2">
    <name type="scientific">Kribbella alba</name>
    <dbReference type="NCBI Taxonomy" id="190197"/>
    <lineage>
        <taxon>Bacteria</taxon>
        <taxon>Bacillati</taxon>
        <taxon>Actinomycetota</taxon>
        <taxon>Actinomycetes</taxon>
        <taxon>Propionibacteriales</taxon>
        <taxon>Kribbellaceae</taxon>
        <taxon>Kribbella</taxon>
    </lineage>
</organism>
<gene>
    <name evidence="1" type="ORF">GCM10009744_64330</name>
</gene>
<keyword evidence="2" id="KW-1185">Reference proteome</keyword>
<evidence type="ECO:0000313" key="2">
    <source>
        <dbReference type="Proteomes" id="UP001501319"/>
    </source>
</evidence>